<evidence type="ECO:0000256" key="7">
    <source>
        <dbReference type="RuleBase" id="RU000675"/>
    </source>
</evidence>
<evidence type="ECO:0000259" key="10">
    <source>
        <dbReference type="PROSITE" id="PS50228"/>
    </source>
</evidence>
<evidence type="ECO:0000256" key="2">
    <source>
        <dbReference type="ARBA" id="ARBA00009809"/>
    </source>
</evidence>
<keyword evidence="5 7" id="KW-0378">Hydrolase</keyword>
<dbReference type="InterPro" id="IPR019801">
    <property type="entry name" value="Glyco_hydro_35_CS"/>
</dbReference>
<keyword evidence="6 7" id="KW-0326">Glycosidase</keyword>
<dbReference type="EC" id="3.2.1.23" evidence="3 7"/>
<dbReference type="SUPFAM" id="SSF51445">
    <property type="entry name" value="(Trans)glycosidases"/>
    <property type="match status" value="1"/>
</dbReference>
<dbReference type="Pfam" id="PF21467">
    <property type="entry name" value="BetaGal_gal-bd"/>
    <property type="match status" value="1"/>
</dbReference>
<gene>
    <name evidence="11" type="ORF">CSSPJE1EN1_LOCUS7811</name>
</gene>
<evidence type="ECO:0000256" key="3">
    <source>
        <dbReference type="ARBA" id="ARBA00012756"/>
    </source>
</evidence>
<feature type="domain" description="SUEL-type lectin" evidence="10">
    <location>
        <begin position="746"/>
        <end position="832"/>
    </location>
</feature>
<evidence type="ECO:0000256" key="4">
    <source>
        <dbReference type="ARBA" id="ARBA00022729"/>
    </source>
</evidence>
<comment type="similarity">
    <text evidence="2 8">Belongs to the glycosyl hydrolase 35 family.</text>
</comment>
<dbReference type="PROSITE" id="PS01182">
    <property type="entry name" value="GLYCOSYL_HYDROL_F35"/>
    <property type="match status" value="1"/>
</dbReference>
<dbReference type="InterPro" id="IPR041392">
    <property type="entry name" value="GHD"/>
</dbReference>
<feature type="chain" id="PRO_5045157357" description="Beta-galactosidase" evidence="9">
    <location>
        <begin position="24"/>
        <end position="832"/>
    </location>
</feature>
<name>A0ABP0W8Y9_9BRYO</name>
<evidence type="ECO:0000256" key="8">
    <source>
        <dbReference type="RuleBase" id="RU003679"/>
    </source>
</evidence>
<dbReference type="Pfam" id="PF17834">
    <property type="entry name" value="GHD"/>
    <property type="match status" value="1"/>
</dbReference>
<dbReference type="Pfam" id="PF01301">
    <property type="entry name" value="Glyco_hydro_35"/>
    <property type="match status" value="1"/>
</dbReference>
<dbReference type="Pfam" id="PF02140">
    <property type="entry name" value="SUEL_Lectin"/>
    <property type="match status" value="1"/>
</dbReference>
<evidence type="ECO:0000313" key="11">
    <source>
        <dbReference type="EMBL" id="CAK9262333.1"/>
    </source>
</evidence>
<evidence type="ECO:0000313" key="12">
    <source>
        <dbReference type="Proteomes" id="UP001497444"/>
    </source>
</evidence>
<organism evidence="11 12">
    <name type="scientific">Sphagnum jensenii</name>
    <dbReference type="NCBI Taxonomy" id="128206"/>
    <lineage>
        <taxon>Eukaryota</taxon>
        <taxon>Viridiplantae</taxon>
        <taxon>Streptophyta</taxon>
        <taxon>Embryophyta</taxon>
        <taxon>Bryophyta</taxon>
        <taxon>Sphagnophytina</taxon>
        <taxon>Sphagnopsida</taxon>
        <taxon>Sphagnales</taxon>
        <taxon>Sphagnaceae</taxon>
        <taxon>Sphagnum</taxon>
    </lineage>
</organism>
<evidence type="ECO:0000256" key="6">
    <source>
        <dbReference type="ARBA" id="ARBA00023295"/>
    </source>
</evidence>
<keyword evidence="12" id="KW-1185">Reference proteome</keyword>
<dbReference type="InterPro" id="IPR008979">
    <property type="entry name" value="Galactose-bd-like_sf"/>
</dbReference>
<comment type="catalytic activity">
    <reaction evidence="1 7">
        <text>Hydrolysis of terminal non-reducing beta-D-galactose residues in beta-D-galactosides.</text>
        <dbReference type="EC" id="3.2.1.23"/>
    </reaction>
</comment>
<dbReference type="Gene3D" id="2.60.120.260">
    <property type="entry name" value="Galactose-binding domain-like"/>
    <property type="match status" value="1"/>
</dbReference>
<protein>
    <recommendedName>
        <fullName evidence="3 7">Beta-galactosidase</fullName>
        <ecNumber evidence="3 7">3.2.1.23</ecNumber>
    </recommendedName>
</protein>
<dbReference type="InterPro" id="IPR000922">
    <property type="entry name" value="Lectin_gal-bd_dom"/>
</dbReference>
<dbReference type="InterPro" id="IPR001944">
    <property type="entry name" value="Glycoside_Hdrlase_35"/>
</dbReference>
<reference evidence="11" key="1">
    <citation type="submission" date="2024-02" db="EMBL/GenBank/DDBJ databases">
        <authorList>
            <consortium name="ELIXIR-Norway"/>
            <consortium name="Elixir Norway"/>
        </authorList>
    </citation>
    <scope>NUCLEOTIDE SEQUENCE</scope>
</reference>
<dbReference type="CDD" id="cd22842">
    <property type="entry name" value="Gal_Rha_Lectin_BGal"/>
    <property type="match status" value="1"/>
</dbReference>
<dbReference type="InterPro" id="IPR031330">
    <property type="entry name" value="Gly_Hdrlase_35_cat"/>
</dbReference>
<dbReference type="PANTHER" id="PTHR23421">
    <property type="entry name" value="BETA-GALACTOSIDASE RELATED"/>
    <property type="match status" value="1"/>
</dbReference>
<dbReference type="EMBL" id="OZ020109">
    <property type="protein sequence ID" value="CAK9262333.1"/>
    <property type="molecule type" value="Genomic_DNA"/>
</dbReference>
<dbReference type="Proteomes" id="UP001497444">
    <property type="component" value="Chromosome 14"/>
</dbReference>
<evidence type="ECO:0000256" key="5">
    <source>
        <dbReference type="ARBA" id="ARBA00022801"/>
    </source>
</evidence>
<dbReference type="PROSITE" id="PS51257">
    <property type="entry name" value="PROKAR_LIPOPROTEIN"/>
    <property type="match status" value="1"/>
</dbReference>
<dbReference type="InterPro" id="IPR048913">
    <property type="entry name" value="BetaGal_gal-bd"/>
</dbReference>
<dbReference type="PRINTS" id="PR00742">
    <property type="entry name" value="GLHYDRLASE35"/>
</dbReference>
<dbReference type="Gene3D" id="2.60.120.740">
    <property type="match status" value="1"/>
</dbReference>
<sequence length="832" mass="92460">MIGRKLKLLLFLLFLLLVGCCIGEVSAVNVSYDHRALLLDGQRRFLISGSIHYPRSTPQMWPDLIAKAKKGGLDVIQTYVFWDVHEPTRRSYDFAGRYDLPRFVQLVHEAGLFLNLRIGPYVCAEWNSGGLPVWLRDIPGIEFRTDNEPFKAEMQSFVSVVVSLMKQHELFAQQGGPIILAQIENEYGNIDAAYGEAGKRYMKWAASMAESLNTGVPWIMCQQSDAPSFIINTCNGFYCDGWKPNAADKPTMWTENWSGWFHTWGEALPSRPVQDIAFAVARFFERGGSFQNYYMYHGGTNFGRTSDEDITTSYDYNAPLDEYGQERQPKWGHLKDLHAALKLCEPALAAVDDVPPSLRLGPNQEAHVYNSSIGLCAAFLANWDNTSAATVQFQGQAYQLPAWSVSILPDCNSVAFNTAKVGTQTVLLRMQSPSPVGRSWQSYHEPLGKWGGNIFSVHSLLEQTSTTKDFTDYLWYSTRLVNIPSLDYTSWNPALAKLVSGLSQLQLSWSVTGHGAQINQTVTLMAGTNDIVFLSMTTGLQDSGAFLEQEQAGILNAVTLEGLPSGVRDLTQQLWTYQVGLEGEALHLYSANGVHAVNWTSRDNLITYQPLVWYQTLFDAPNGSNPVALNLDKMGKGQLWVNGFNLGRYWPSLISQQDNCPSTCDYRGVYTESKCLSQCSQPSQQWYHVPRQWLLPAGNSLVLFEEKGGNPETVSIATQSAHVLCSHISEFHPLDFRSFVQENSSFSDKATLRLECTTGQQIATITFASFGNPYGECGNFLKGSCHADTSYNILNMVCVGNQGCEVHVSNRLFGKDPCPGTPKSLAVEAACN</sequence>
<dbReference type="InterPro" id="IPR017853">
    <property type="entry name" value="GH"/>
</dbReference>
<evidence type="ECO:0000256" key="1">
    <source>
        <dbReference type="ARBA" id="ARBA00001412"/>
    </source>
</evidence>
<accession>A0ABP0W8Y9</accession>
<dbReference type="PROSITE" id="PS50228">
    <property type="entry name" value="SUEL_LECTIN"/>
    <property type="match status" value="1"/>
</dbReference>
<dbReference type="InterPro" id="IPR043159">
    <property type="entry name" value="Lectin_gal-bd_sf"/>
</dbReference>
<evidence type="ECO:0000256" key="9">
    <source>
        <dbReference type="SAM" id="SignalP"/>
    </source>
</evidence>
<dbReference type="SUPFAM" id="SSF49785">
    <property type="entry name" value="Galactose-binding domain-like"/>
    <property type="match status" value="1"/>
</dbReference>
<proteinExistence type="inferred from homology"/>
<feature type="signal peptide" evidence="9">
    <location>
        <begin position="1"/>
        <end position="23"/>
    </location>
</feature>
<dbReference type="Gene3D" id="3.20.20.80">
    <property type="entry name" value="Glycosidases"/>
    <property type="match status" value="1"/>
</dbReference>
<keyword evidence="4 9" id="KW-0732">Signal</keyword>